<comment type="caution">
    <text evidence="8">The sequence shown here is derived from an EMBL/GenBank/DDBJ whole genome shotgun (WGS) entry which is preliminary data.</text>
</comment>
<comment type="similarity">
    <text evidence="2">Belongs to the TPX2 family.</text>
</comment>
<feature type="compositionally biased region" description="Basic and acidic residues" evidence="6">
    <location>
        <begin position="273"/>
        <end position="284"/>
    </location>
</feature>
<evidence type="ECO:0000256" key="3">
    <source>
        <dbReference type="ARBA" id="ARBA00022490"/>
    </source>
</evidence>
<sequence>MDSEDILSVNAIDEVALQKGVDRQLRVSEDDSGISDNANGNVEKISEINCRMNWMIMEKLGKRRTSNGGSLATNSRPKQPLQSRSVNEKQGNTSKHSGKPGAPFSEGTMDKPKLKPLKKGSNHKAEGDTESPYPLHSTLEEKNHAREVEKSNLQAKSKETQEAETKMFRKALNFKATPMPSFYQEPSPAKVELKKIPTTRPKSPKLGRKKTQFLWTPMIPKLAVANQAPNEEMATASNATTEGKIASSKASSKKNLTLSPIQPQEAVPTTDSDESKLDIDREPTDIVQEPIALEY</sequence>
<dbReference type="InterPro" id="IPR044833">
    <property type="entry name" value="WDL5/6"/>
</dbReference>
<keyword evidence="3" id="KW-0963">Cytoplasm</keyword>
<dbReference type="Proteomes" id="UP000436088">
    <property type="component" value="Unassembled WGS sequence"/>
</dbReference>
<dbReference type="GO" id="GO:0008017">
    <property type="term" value="F:microtubule binding"/>
    <property type="evidence" value="ECO:0007669"/>
    <property type="project" value="InterPro"/>
</dbReference>
<keyword evidence="9" id="KW-1185">Reference proteome</keyword>
<keyword evidence="5" id="KW-0206">Cytoskeleton</keyword>
<evidence type="ECO:0000259" key="7">
    <source>
        <dbReference type="Pfam" id="PF06886"/>
    </source>
</evidence>
<evidence type="ECO:0000256" key="1">
    <source>
        <dbReference type="ARBA" id="ARBA00004245"/>
    </source>
</evidence>
<feature type="domain" description="TPX2 C-terminal" evidence="7">
    <location>
        <begin position="137"/>
        <end position="196"/>
    </location>
</feature>
<protein>
    <submittedName>
        <fullName evidence="8">Protein WAVE-DAMPENED 2</fullName>
    </submittedName>
</protein>
<feature type="compositionally biased region" description="Basic and acidic residues" evidence="6">
    <location>
        <begin position="138"/>
        <end position="164"/>
    </location>
</feature>
<dbReference type="AlphaFoldDB" id="A0A6A2X3W3"/>
<feature type="compositionally biased region" description="Polar residues" evidence="6">
    <location>
        <begin position="255"/>
        <end position="270"/>
    </location>
</feature>
<evidence type="ECO:0000256" key="5">
    <source>
        <dbReference type="ARBA" id="ARBA00023212"/>
    </source>
</evidence>
<dbReference type="PANTHER" id="PTHR31358">
    <property type="entry name" value="PROTEIN WVD2-LIKE 4"/>
    <property type="match status" value="1"/>
</dbReference>
<keyword evidence="4" id="KW-0493">Microtubule</keyword>
<feature type="compositionally biased region" description="Low complexity" evidence="6">
    <location>
        <begin position="244"/>
        <end position="254"/>
    </location>
</feature>
<dbReference type="Pfam" id="PF06886">
    <property type="entry name" value="TPX2"/>
    <property type="match status" value="1"/>
</dbReference>
<dbReference type="EMBL" id="VEPZ02001679">
    <property type="protein sequence ID" value="KAE8663420.1"/>
    <property type="molecule type" value="Genomic_DNA"/>
</dbReference>
<reference evidence="8" key="1">
    <citation type="submission" date="2019-09" db="EMBL/GenBank/DDBJ databases">
        <title>Draft genome information of white flower Hibiscus syriacus.</title>
        <authorList>
            <person name="Kim Y.-M."/>
        </authorList>
    </citation>
    <scope>NUCLEOTIDE SEQUENCE [LARGE SCALE GENOMIC DNA]</scope>
    <source>
        <strain evidence="8">YM2019G1</strain>
    </source>
</reference>
<comment type="subcellular location">
    <subcellularLocation>
        <location evidence="1">Cytoplasm</location>
        <location evidence="1">Cytoskeleton</location>
    </subcellularLocation>
</comment>
<feature type="compositionally biased region" description="Polar residues" evidence="6">
    <location>
        <begin position="66"/>
        <end position="95"/>
    </location>
</feature>
<organism evidence="8 9">
    <name type="scientific">Hibiscus syriacus</name>
    <name type="common">Rose of Sharon</name>
    <dbReference type="NCBI Taxonomy" id="106335"/>
    <lineage>
        <taxon>Eukaryota</taxon>
        <taxon>Viridiplantae</taxon>
        <taxon>Streptophyta</taxon>
        <taxon>Embryophyta</taxon>
        <taxon>Tracheophyta</taxon>
        <taxon>Spermatophyta</taxon>
        <taxon>Magnoliopsida</taxon>
        <taxon>eudicotyledons</taxon>
        <taxon>Gunneridae</taxon>
        <taxon>Pentapetalae</taxon>
        <taxon>rosids</taxon>
        <taxon>malvids</taxon>
        <taxon>Malvales</taxon>
        <taxon>Malvaceae</taxon>
        <taxon>Malvoideae</taxon>
        <taxon>Hibiscus</taxon>
    </lineage>
</organism>
<gene>
    <name evidence="8" type="ORF">F3Y22_tig00112980pilonHSYRG00021</name>
</gene>
<proteinExistence type="inferred from homology"/>
<evidence type="ECO:0000313" key="9">
    <source>
        <dbReference type="Proteomes" id="UP000436088"/>
    </source>
</evidence>
<accession>A0A6A2X3W3</accession>
<feature type="region of interest" description="Disordered" evidence="6">
    <location>
        <begin position="226"/>
        <end position="295"/>
    </location>
</feature>
<evidence type="ECO:0000256" key="4">
    <source>
        <dbReference type="ARBA" id="ARBA00022701"/>
    </source>
</evidence>
<dbReference type="GO" id="GO:0005874">
    <property type="term" value="C:microtubule"/>
    <property type="evidence" value="ECO:0007669"/>
    <property type="project" value="UniProtKB-KW"/>
</dbReference>
<feature type="region of interest" description="Disordered" evidence="6">
    <location>
        <begin position="178"/>
        <end position="212"/>
    </location>
</feature>
<name>A0A6A2X3W3_HIBSY</name>
<dbReference type="InterPro" id="IPR027329">
    <property type="entry name" value="TPX2_C"/>
</dbReference>
<feature type="region of interest" description="Disordered" evidence="6">
    <location>
        <begin position="59"/>
        <end position="164"/>
    </location>
</feature>
<evidence type="ECO:0000313" key="8">
    <source>
        <dbReference type="EMBL" id="KAE8663420.1"/>
    </source>
</evidence>
<dbReference type="PANTHER" id="PTHR31358:SF29">
    <property type="entry name" value="PROTEIN WVD2-LIKE 5-RELATED"/>
    <property type="match status" value="1"/>
</dbReference>
<evidence type="ECO:0000256" key="2">
    <source>
        <dbReference type="ARBA" id="ARBA00005885"/>
    </source>
</evidence>
<feature type="compositionally biased region" description="Basic residues" evidence="6">
    <location>
        <begin position="202"/>
        <end position="211"/>
    </location>
</feature>
<evidence type="ECO:0000256" key="6">
    <source>
        <dbReference type="SAM" id="MobiDB-lite"/>
    </source>
</evidence>